<dbReference type="AlphaFoldDB" id="A0A430FPV2"/>
<feature type="compositionally biased region" description="Pro residues" evidence="1">
    <location>
        <begin position="304"/>
        <end position="329"/>
    </location>
</feature>
<evidence type="ECO:0000259" key="3">
    <source>
        <dbReference type="PROSITE" id="PS50911"/>
    </source>
</evidence>
<dbReference type="EMBL" id="QXGM01000002">
    <property type="protein sequence ID" value="RSX54848.1"/>
    <property type="molecule type" value="Genomic_DNA"/>
</dbReference>
<dbReference type="PANTHER" id="PTHR43941">
    <property type="entry name" value="STRUCTURAL MAINTENANCE OF CHROMOSOMES PROTEIN 2"/>
    <property type="match status" value="1"/>
</dbReference>
<name>A0A430FPV2_9BIFI</name>
<feature type="compositionally biased region" description="Low complexity" evidence="1">
    <location>
        <begin position="92"/>
        <end position="106"/>
    </location>
</feature>
<protein>
    <submittedName>
        <fullName evidence="4">Amidase</fullName>
    </submittedName>
</protein>
<keyword evidence="2" id="KW-0732">Signal</keyword>
<reference evidence="4 5" key="1">
    <citation type="submission" date="2018-09" db="EMBL/GenBank/DDBJ databases">
        <title>Characterization of the phylogenetic diversity of five novel species belonging to the genus Bifidobacterium.</title>
        <authorList>
            <person name="Lugli G.A."/>
            <person name="Duranti S."/>
            <person name="Milani C."/>
        </authorList>
    </citation>
    <scope>NUCLEOTIDE SEQUENCE [LARGE SCALE GENOMIC DNA]</scope>
    <source>
        <strain evidence="4 5">2036B</strain>
    </source>
</reference>
<dbReference type="Proteomes" id="UP000287609">
    <property type="component" value="Unassembled WGS sequence"/>
</dbReference>
<gene>
    <name evidence="4" type="ORF">D2E26_0902</name>
</gene>
<feature type="region of interest" description="Disordered" evidence="1">
    <location>
        <begin position="281"/>
        <end position="341"/>
    </location>
</feature>
<feature type="domain" description="Peptidase C51" evidence="3">
    <location>
        <begin position="329"/>
        <end position="455"/>
    </location>
</feature>
<dbReference type="InterPro" id="IPR038765">
    <property type="entry name" value="Papain-like_cys_pep_sf"/>
</dbReference>
<evidence type="ECO:0000256" key="1">
    <source>
        <dbReference type="SAM" id="MobiDB-lite"/>
    </source>
</evidence>
<accession>A0A430FPV2</accession>
<dbReference type="PANTHER" id="PTHR43941:SF1">
    <property type="entry name" value="STRUCTURAL MAINTENANCE OF CHROMOSOMES PROTEIN 2"/>
    <property type="match status" value="1"/>
</dbReference>
<feature type="compositionally biased region" description="Basic and acidic residues" evidence="1">
    <location>
        <begin position="110"/>
        <end position="125"/>
    </location>
</feature>
<feature type="signal peptide" evidence="2">
    <location>
        <begin position="1"/>
        <end position="27"/>
    </location>
</feature>
<dbReference type="Gene3D" id="3.90.1720.10">
    <property type="entry name" value="endopeptidase domain like (from Nostoc punctiforme)"/>
    <property type="match status" value="1"/>
</dbReference>
<feature type="chain" id="PRO_5038459186" evidence="2">
    <location>
        <begin position="28"/>
        <end position="455"/>
    </location>
</feature>
<organism evidence="4 5">
    <name type="scientific">Bifidobacterium dolichotidis</name>
    <dbReference type="NCBI Taxonomy" id="2306976"/>
    <lineage>
        <taxon>Bacteria</taxon>
        <taxon>Bacillati</taxon>
        <taxon>Actinomycetota</taxon>
        <taxon>Actinomycetes</taxon>
        <taxon>Bifidobacteriales</taxon>
        <taxon>Bifidobacteriaceae</taxon>
        <taxon>Bifidobacterium</taxon>
    </lineage>
</organism>
<keyword evidence="5" id="KW-1185">Reference proteome</keyword>
<dbReference type="InterPro" id="IPR007921">
    <property type="entry name" value="CHAP_dom"/>
</dbReference>
<feature type="region of interest" description="Disordered" evidence="1">
    <location>
        <begin position="238"/>
        <end position="260"/>
    </location>
</feature>
<evidence type="ECO:0000313" key="4">
    <source>
        <dbReference type="EMBL" id="RSX54848.1"/>
    </source>
</evidence>
<proteinExistence type="predicted"/>
<dbReference type="PROSITE" id="PS50911">
    <property type="entry name" value="CHAP"/>
    <property type="match status" value="1"/>
</dbReference>
<comment type="caution">
    <text evidence="4">The sequence shown here is derived from an EMBL/GenBank/DDBJ whole genome shotgun (WGS) entry which is preliminary data.</text>
</comment>
<dbReference type="Pfam" id="PF05257">
    <property type="entry name" value="CHAP"/>
    <property type="match status" value="1"/>
</dbReference>
<dbReference type="SUPFAM" id="SSF54001">
    <property type="entry name" value="Cysteine proteinases"/>
    <property type="match status" value="1"/>
</dbReference>
<feature type="compositionally biased region" description="Low complexity" evidence="1">
    <location>
        <begin position="293"/>
        <end position="303"/>
    </location>
</feature>
<feature type="compositionally biased region" description="Gly residues" evidence="1">
    <location>
        <begin position="331"/>
        <end position="340"/>
    </location>
</feature>
<dbReference type="Gene3D" id="6.10.250.3150">
    <property type="match status" value="1"/>
</dbReference>
<evidence type="ECO:0000256" key="2">
    <source>
        <dbReference type="SAM" id="SignalP"/>
    </source>
</evidence>
<evidence type="ECO:0000313" key="5">
    <source>
        <dbReference type="Proteomes" id="UP000287609"/>
    </source>
</evidence>
<sequence>MMKPLITACAAVSLGLPLALVSSVPFDQVAYANTYSNLLNAQNQHAASQQREANLRKQLAGVESSLADQIVELDTLTNEQIPAAQAKVESANNAAAAAQTESDAAASRVEAARKDKENLEEKIKQTGKDYDDAHAAVAQMARESMHGSDTSDMMSVMTGAQSTKSFIQSMQSRDAISRNEANAASDAANELNTSMNRTERLEAIEKRITKLKSEADRKLATAQSTAAKAESERAQLDELRAKGESARASLEAQQSKLTSDKAKQAAQTVMLASQVDSFNRQYQKEQAEAASQVTPVGPQGPSQPVTPTPTPQPQPVTPTPTPTPTPQPVNPGGGSGGQGTANGDYGNAYAAGQCTWWAYQRRLQMGIRTPSYLGNGGQWAYTAPSYGLRVDRIPQVGAAVSFAPYQEGADPVYGHVAVVESVGANSITISEMNVQGVFVVSYRTLSNPSRFLYVH</sequence>
<feature type="region of interest" description="Disordered" evidence="1">
    <location>
        <begin position="92"/>
        <end position="125"/>
    </location>
</feature>